<dbReference type="RefSeq" id="WP_253360565.1">
    <property type="nucleotide sequence ID" value="NZ_JAIULA010000011.1"/>
</dbReference>
<proteinExistence type="predicted"/>
<keyword evidence="3" id="KW-0762">Sugar transport</keyword>
<comment type="caution">
    <text evidence="3">The sequence shown here is derived from an EMBL/GenBank/DDBJ whole genome shotgun (WGS) entry which is preliminary data.</text>
</comment>
<keyword evidence="3" id="KW-0813">Transport</keyword>
<keyword evidence="4" id="KW-1185">Reference proteome</keyword>
<dbReference type="PROSITE" id="PS51257">
    <property type="entry name" value="PROKAR_LIPOPROTEIN"/>
    <property type="match status" value="1"/>
</dbReference>
<gene>
    <name evidence="3" type="ORF">LB941_06795</name>
</gene>
<organism evidence="3 4">
    <name type="scientific">Ligilactobacillus ubinensis</name>
    <dbReference type="NCBI Taxonomy" id="2876789"/>
    <lineage>
        <taxon>Bacteria</taxon>
        <taxon>Bacillati</taxon>
        <taxon>Bacillota</taxon>
        <taxon>Bacilli</taxon>
        <taxon>Lactobacillales</taxon>
        <taxon>Lactobacillaceae</taxon>
        <taxon>Ligilactobacillus</taxon>
    </lineage>
</organism>
<dbReference type="InterPro" id="IPR003501">
    <property type="entry name" value="PTS_EIIB_2/3"/>
</dbReference>
<accession>A0A9X2JME9</accession>
<dbReference type="Gene3D" id="3.40.50.2300">
    <property type="match status" value="1"/>
</dbReference>
<dbReference type="GO" id="GO:0008982">
    <property type="term" value="F:protein-N(PI)-phosphohistidine-sugar phosphotransferase activity"/>
    <property type="evidence" value="ECO:0007669"/>
    <property type="project" value="InterPro"/>
</dbReference>
<evidence type="ECO:0000259" key="2">
    <source>
        <dbReference type="Pfam" id="PF02302"/>
    </source>
</evidence>
<dbReference type="EMBL" id="JAIULA010000011">
    <property type="protein sequence ID" value="MCP0887041.1"/>
    <property type="molecule type" value="Genomic_DNA"/>
</dbReference>
<evidence type="ECO:0000313" key="4">
    <source>
        <dbReference type="Proteomes" id="UP001139006"/>
    </source>
</evidence>
<dbReference type="GO" id="GO:0009401">
    <property type="term" value="P:phosphoenolpyruvate-dependent sugar phosphotransferase system"/>
    <property type="evidence" value="ECO:0007669"/>
    <property type="project" value="InterPro"/>
</dbReference>
<keyword evidence="1" id="KW-0808">Transferase</keyword>
<sequence>MNKKLKIYFICGNGLGSSLACQMVAEDVLNDEKLEANMEHESISSAPGLKTDIIVSAENFKMQFEKFEMDPGIQFVFLHNIVSKEEIKEKLVPVIRKLSE</sequence>
<reference evidence="3 4" key="1">
    <citation type="journal article" date="2023" name="Int. J. Syst. Evol. Microbiol.">
        <title>Ligilactobacillus ubinensis sp. nov., a novel species isolated from the wild ferment of a durian fruit (Durio zibethinus).</title>
        <authorList>
            <person name="Heng Y.C."/>
            <person name="Menon N."/>
            <person name="Chen B."/>
            <person name="Loo B.Z.L."/>
            <person name="Wong G.W.J."/>
            <person name="Lim A.C.H."/>
            <person name="Silvaraju S."/>
            <person name="Kittelmann S."/>
        </authorList>
    </citation>
    <scope>NUCLEOTIDE SEQUENCE [LARGE SCALE GENOMIC DNA]</scope>
    <source>
        <strain evidence="3 4">WILCCON 0076</strain>
    </source>
</reference>
<protein>
    <submittedName>
        <fullName evidence="3">PTS sugar transporter subunit IIB</fullName>
    </submittedName>
</protein>
<dbReference type="InterPro" id="IPR036095">
    <property type="entry name" value="PTS_EIIB-like_sf"/>
</dbReference>
<dbReference type="AlphaFoldDB" id="A0A9X2JME9"/>
<dbReference type="CDD" id="cd05563">
    <property type="entry name" value="PTS_IIB_ascorbate"/>
    <property type="match status" value="1"/>
</dbReference>
<name>A0A9X2JME9_9LACO</name>
<feature type="domain" description="Phosphotransferase system EIIB component type 2/3" evidence="2">
    <location>
        <begin position="6"/>
        <end position="91"/>
    </location>
</feature>
<evidence type="ECO:0000256" key="1">
    <source>
        <dbReference type="ARBA" id="ARBA00022679"/>
    </source>
</evidence>
<dbReference type="Pfam" id="PF02302">
    <property type="entry name" value="PTS_IIB"/>
    <property type="match status" value="1"/>
</dbReference>
<evidence type="ECO:0000313" key="3">
    <source>
        <dbReference type="EMBL" id="MCP0887041.1"/>
    </source>
</evidence>
<dbReference type="SUPFAM" id="SSF52794">
    <property type="entry name" value="PTS system IIB component-like"/>
    <property type="match status" value="1"/>
</dbReference>
<dbReference type="Proteomes" id="UP001139006">
    <property type="component" value="Unassembled WGS sequence"/>
</dbReference>